<evidence type="ECO:0000256" key="10">
    <source>
        <dbReference type="ARBA" id="ARBA00023136"/>
    </source>
</evidence>
<keyword evidence="5 13" id="KW-1003">Cell membrane</keyword>
<keyword evidence="16" id="KW-1185">Reference proteome</keyword>
<dbReference type="NCBIfam" id="TIGR00328">
    <property type="entry name" value="flhB"/>
    <property type="match status" value="1"/>
</dbReference>
<evidence type="ECO:0000256" key="14">
    <source>
        <dbReference type="SAM" id="MobiDB-lite"/>
    </source>
</evidence>
<evidence type="ECO:0000256" key="2">
    <source>
        <dbReference type="ARBA" id="ARBA00010690"/>
    </source>
</evidence>
<dbReference type="PANTHER" id="PTHR30531">
    <property type="entry name" value="FLAGELLAR BIOSYNTHETIC PROTEIN FLHB"/>
    <property type="match status" value="1"/>
</dbReference>
<dbReference type="GO" id="GO:0044780">
    <property type="term" value="P:bacterial-type flagellum assembly"/>
    <property type="evidence" value="ECO:0007669"/>
    <property type="project" value="InterPro"/>
</dbReference>
<evidence type="ECO:0000256" key="1">
    <source>
        <dbReference type="ARBA" id="ARBA00004651"/>
    </source>
</evidence>
<evidence type="ECO:0000256" key="13">
    <source>
        <dbReference type="RuleBase" id="RU364091"/>
    </source>
</evidence>
<dbReference type="InterPro" id="IPR006136">
    <property type="entry name" value="FlhB"/>
</dbReference>
<dbReference type="Gene3D" id="3.40.1690.10">
    <property type="entry name" value="secretion proteins EscU"/>
    <property type="match status" value="1"/>
</dbReference>
<name>A0A418W6R8_9SPHN</name>
<dbReference type="Proteomes" id="UP000286100">
    <property type="component" value="Unassembled WGS sequence"/>
</dbReference>
<comment type="similarity">
    <text evidence="2 13">Belongs to the type III secretion exporter family.</text>
</comment>
<evidence type="ECO:0000256" key="5">
    <source>
        <dbReference type="ARBA" id="ARBA00022475"/>
    </source>
</evidence>
<dbReference type="PRINTS" id="PR00950">
    <property type="entry name" value="TYPE3IMSPROT"/>
</dbReference>
<comment type="caution">
    <text evidence="15">The sequence shown here is derived from an EMBL/GenBank/DDBJ whole genome shotgun (WGS) entry which is preliminary data.</text>
</comment>
<keyword evidence="7 13" id="KW-1005">Bacterial flagellum biogenesis</keyword>
<feature type="transmembrane region" description="Helical" evidence="13">
    <location>
        <begin position="39"/>
        <end position="65"/>
    </location>
</feature>
<dbReference type="Gene3D" id="6.10.250.2080">
    <property type="match status" value="1"/>
</dbReference>
<proteinExistence type="inferred from homology"/>
<dbReference type="GO" id="GO:0009306">
    <property type="term" value="P:protein secretion"/>
    <property type="evidence" value="ECO:0007669"/>
    <property type="project" value="InterPro"/>
</dbReference>
<evidence type="ECO:0000256" key="4">
    <source>
        <dbReference type="ARBA" id="ARBA00022448"/>
    </source>
</evidence>
<dbReference type="InterPro" id="IPR006135">
    <property type="entry name" value="T3SS_substrate_exporter"/>
</dbReference>
<keyword evidence="6 13" id="KW-0812">Transmembrane</keyword>
<feature type="transmembrane region" description="Helical" evidence="13">
    <location>
        <begin position="85"/>
        <end position="110"/>
    </location>
</feature>
<evidence type="ECO:0000256" key="9">
    <source>
        <dbReference type="ARBA" id="ARBA00022989"/>
    </source>
</evidence>
<keyword evidence="8 13" id="KW-0653">Protein transport</keyword>
<organism evidence="15 16">
    <name type="scientific">Sphingomonas cavernae</name>
    <dbReference type="NCBI Taxonomy" id="2320861"/>
    <lineage>
        <taxon>Bacteria</taxon>
        <taxon>Pseudomonadati</taxon>
        <taxon>Pseudomonadota</taxon>
        <taxon>Alphaproteobacteria</taxon>
        <taxon>Sphingomonadales</taxon>
        <taxon>Sphingomonadaceae</taxon>
        <taxon>Sphingomonas</taxon>
    </lineage>
</organism>
<dbReference type="PANTHER" id="PTHR30531:SF12">
    <property type="entry name" value="FLAGELLAR BIOSYNTHETIC PROTEIN FLHB"/>
    <property type="match status" value="1"/>
</dbReference>
<comment type="function">
    <text evidence="12 13">Required for formation of the rod structure in the basal body of the flagellar apparatus. Together with FliI and FliH, may constitute the export apparatus of flagellin.</text>
</comment>
<keyword evidence="10 13" id="KW-0472">Membrane</keyword>
<evidence type="ECO:0000313" key="15">
    <source>
        <dbReference type="EMBL" id="RJF85709.1"/>
    </source>
</evidence>
<dbReference type="GO" id="GO:0005886">
    <property type="term" value="C:plasma membrane"/>
    <property type="evidence" value="ECO:0007669"/>
    <property type="project" value="UniProtKB-SubCell"/>
</dbReference>
<feature type="region of interest" description="Disordered" evidence="14">
    <location>
        <begin position="1"/>
        <end position="25"/>
    </location>
</feature>
<dbReference type="EMBL" id="QYUM01000004">
    <property type="protein sequence ID" value="RJF85709.1"/>
    <property type="molecule type" value="Genomic_DNA"/>
</dbReference>
<keyword evidence="15" id="KW-0969">Cilium</keyword>
<evidence type="ECO:0000256" key="11">
    <source>
        <dbReference type="ARBA" id="ARBA00023225"/>
    </source>
</evidence>
<evidence type="ECO:0000256" key="3">
    <source>
        <dbReference type="ARBA" id="ARBA00021622"/>
    </source>
</evidence>
<accession>A0A418W6R8</accession>
<dbReference type="OrthoDB" id="9807950at2"/>
<comment type="subcellular location">
    <subcellularLocation>
        <location evidence="1">Cell membrane</location>
        <topology evidence="1">Multi-pass membrane protein</topology>
    </subcellularLocation>
</comment>
<dbReference type="InterPro" id="IPR029025">
    <property type="entry name" value="T3SS_substrate_exporter_C"/>
</dbReference>
<keyword evidence="11 13" id="KW-1006">Bacterial flagellum protein export</keyword>
<protein>
    <recommendedName>
        <fullName evidence="3 13">Flagellar biosynthetic protein FlhB</fullName>
    </recommendedName>
</protein>
<keyword evidence="15" id="KW-0966">Cell projection</keyword>
<evidence type="ECO:0000313" key="16">
    <source>
        <dbReference type="Proteomes" id="UP000286100"/>
    </source>
</evidence>
<keyword evidence="4 13" id="KW-0813">Transport</keyword>
<keyword evidence="15" id="KW-0282">Flagellum</keyword>
<evidence type="ECO:0000256" key="12">
    <source>
        <dbReference type="ARBA" id="ARBA00025078"/>
    </source>
</evidence>
<evidence type="ECO:0000256" key="7">
    <source>
        <dbReference type="ARBA" id="ARBA00022795"/>
    </source>
</evidence>
<feature type="transmembrane region" description="Helical" evidence="13">
    <location>
        <begin position="189"/>
        <end position="211"/>
    </location>
</feature>
<dbReference type="SUPFAM" id="SSF160544">
    <property type="entry name" value="EscU C-terminal domain-like"/>
    <property type="match status" value="1"/>
</dbReference>
<reference evidence="15 16" key="1">
    <citation type="submission" date="2018-09" db="EMBL/GenBank/DDBJ databases">
        <authorList>
            <person name="Zhu H."/>
        </authorList>
    </citation>
    <scope>NUCLEOTIDE SEQUENCE [LARGE SCALE GENOMIC DNA]</scope>
    <source>
        <strain evidence="15 16">K2R01-6</strain>
    </source>
</reference>
<sequence length="355" mass="38411">MSDSDKDNKTEEPTQKKLDDARAKGDVASAPEMRHAVMFVAIVAMAGGVGAMALSSLGAMFVRLWGSADDFAMEPEGAQNLIGGVLVQLGLSLAPVAGLLFGCALLTMFLQGRPTLSWSRVSPKWSKLNPMTGLGRLLGKRALVEFAKTLAKFFVICIVAVIVVWPKAVAFDQLIGSDPGAIGQAAVELVYQMIKTVAILVVMLAGFDFVYQRRAYMKKMRMSLQELKDELKQSDGDPKIKAKIRQIRMQRARKRMMAAVPGASVIITNPTHYAVALKYEHGDMAAPIVVAKGVDAVALRIREIAGDNKVPIVESPPLARALYAAVDIDHPIPIEHYAAVAEIIGYVMRLARKAA</sequence>
<evidence type="ECO:0000256" key="8">
    <source>
        <dbReference type="ARBA" id="ARBA00022927"/>
    </source>
</evidence>
<dbReference type="AlphaFoldDB" id="A0A418W6R8"/>
<dbReference type="FunFam" id="3.40.1690.10:FF:000001">
    <property type="entry name" value="Flagellar biosynthetic protein FlhB"/>
    <property type="match status" value="1"/>
</dbReference>
<evidence type="ECO:0000256" key="6">
    <source>
        <dbReference type="ARBA" id="ARBA00022692"/>
    </source>
</evidence>
<gene>
    <name evidence="13 15" type="primary">flhB</name>
    <name evidence="15" type="ORF">D3876_17630</name>
</gene>
<keyword evidence="9 13" id="KW-1133">Transmembrane helix</keyword>
<dbReference type="Pfam" id="PF01312">
    <property type="entry name" value="Bac_export_2"/>
    <property type="match status" value="1"/>
</dbReference>
<dbReference type="RefSeq" id="WP_119764721.1">
    <property type="nucleotide sequence ID" value="NZ_QYUM01000004.1"/>
</dbReference>
<feature type="transmembrane region" description="Helical" evidence="13">
    <location>
        <begin position="150"/>
        <end position="169"/>
    </location>
</feature>